<organism evidence="1 2">
    <name type="scientific">Hypothenemus hampei</name>
    <name type="common">Coffee berry borer</name>
    <dbReference type="NCBI Taxonomy" id="57062"/>
    <lineage>
        <taxon>Eukaryota</taxon>
        <taxon>Metazoa</taxon>
        <taxon>Ecdysozoa</taxon>
        <taxon>Arthropoda</taxon>
        <taxon>Hexapoda</taxon>
        <taxon>Insecta</taxon>
        <taxon>Pterygota</taxon>
        <taxon>Neoptera</taxon>
        <taxon>Endopterygota</taxon>
        <taxon>Coleoptera</taxon>
        <taxon>Polyphaga</taxon>
        <taxon>Cucujiformia</taxon>
        <taxon>Curculionidae</taxon>
        <taxon>Scolytinae</taxon>
        <taxon>Hypothenemus</taxon>
    </lineage>
</organism>
<keyword evidence="2" id="KW-1185">Reference proteome</keyword>
<accession>A0ABD1E0E2</accession>
<reference evidence="1 2" key="1">
    <citation type="submission" date="2024-05" db="EMBL/GenBank/DDBJ databases">
        <title>Genetic variation in Jamaican populations of the coffee berry borer (Hypothenemus hampei).</title>
        <authorList>
            <person name="Errbii M."/>
            <person name="Myrie A."/>
        </authorList>
    </citation>
    <scope>NUCLEOTIDE SEQUENCE [LARGE SCALE GENOMIC DNA]</scope>
    <source>
        <strain evidence="1">JA-Hopewell-2020-01-JO</strain>
        <tissue evidence="1">Whole body</tissue>
    </source>
</reference>
<comment type="caution">
    <text evidence="1">The sequence shown here is derived from an EMBL/GenBank/DDBJ whole genome shotgun (WGS) entry which is preliminary data.</text>
</comment>
<evidence type="ECO:0000313" key="2">
    <source>
        <dbReference type="Proteomes" id="UP001566132"/>
    </source>
</evidence>
<name>A0ABD1E0E2_HYPHA</name>
<dbReference type="EMBL" id="JBDJPC010000015">
    <property type="protein sequence ID" value="KAL1488142.1"/>
    <property type="molecule type" value="Genomic_DNA"/>
</dbReference>
<proteinExistence type="predicted"/>
<protein>
    <submittedName>
        <fullName evidence="1">Uncharacterized protein</fullName>
    </submittedName>
</protein>
<evidence type="ECO:0000313" key="1">
    <source>
        <dbReference type="EMBL" id="KAL1488142.1"/>
    </source>
</evidence>
<gene>
    <name evidence="1" type="ORF">ABEB36_015100</name>
</gene>
<dbReference type="AlphaFoldDB" id="A0ABD1E0E2"/>
<dbReference type="Proteomes" id="UP001566132">
    <property type="component" value="Unassembled WGS sequence"/>
</dbReference>
<sequence>MSSVNKPSTLNHTAEDIVDPSFGEYPILLSQFITIKDVCEHGHCSVRLAKWDLVSTTTSKGSIFTILANYDERSYDVCSYWEEAPMDNGTSTSEKTQKSSGGCVASGEQAVVLQWADEN</sequence>